<feature type="compositionally biased region" description="Polar residues" evidence="1">
    <location>
        <begin position="29"/>
        <end position="41"/>
    </location>
</feature>
<dbReference type="SUPFAM" id="SSF53300">
    <property type="entry name" value="vWA-like"/>
    <property type="match status" value="1"/>
</dbReference>
<feature type="compositionally biased region" description="Polar residues" evidence="1">
    <location>
        <begin position="851"/>
        <end position="866"/>
    </location>
</feature>
<dbReference type="GO" id="GO:0005737">
    <property type="term" value="C:cytoplasm"/>
    <property type="evidence" value="ECO:0007669"/>
    <property type="project" value="TreeGrafter"/>
</dbReference>
<feature type="region of interest" description="Disordered" evidence="1">
    <location>
        <begin position="23"/>
        <end position="71"/>
    </location>
</feature>
<dbReference type="Gene3D" id="3.40.50.410">
    <property type="entry name" value="von Willebrand factor, type A domain"/>
    <property type="match status" value="1"/>
</dbReference>
<feature type="domain" description="VWFA" evidence="4">
    <location>
        <begin position="78"/>
        <end position="270"/>
    </location>
</feature>
<keyword evidence="2" id="KW-1133">Transmembrane helix</keyword>
<evidence type="ECO:0000256" key="3">
    <source>
        <dbReference type="SAM" id="SignalP"/>
    </source>
</evidence>
<feature type="compositionally biased region" description="Basic and acidic residues" evidence="1">
    <location>
        <begin position="827"/>
        <end position="850"/>
    </location>
</feature>
<dbReference type="PANTHER" id="PTHR47763:SF1">
    <property type="entry name" value="DUF659 DOMAIN-CONTAINING PROTEIN"/>
    <property type="match status" value="1"/>
</dbReference>
<dbReference type="Gene3D" id="3.40.390.10">
    <property type="entry name" value="Collagenase (Catalytic Domain)"/>
    <property type="match status" value="1"/>
</dbReference>
<dbReference type="SMART" id="SM00327">
    <property type="entry name" value="VWA"/>
    <property type="match status" value="1"/>
</dbReference>
<dbReference type="PROSITE" id="PS50234">
    <property type="entry name" value="VWFA"/>
    <property type="match status" value="1"/>
</dbReference>
<gene>
    <name evidence="5" type="ORF">IAA08_04860</name>
</gene>
<organism evidence="5 6">
    <name type="scientific">Candidatus Eubacterium avistercoris</name>
    <dbReference type="NCBI Taxonomy" id="2838567"/>
    <lineage>
        <taxon>Bacteria</taxon>
        <taxon>Bacillati</taxon>
        <taxon>Bacillota</taxon>
        <taxon>Clostridia</taxon>
        <taxon>Eubacteriales</taxon>
        <taxon>Eubacteriaceae</taxon>
        <taxon>Eubacterium</taxon>
    </lineage>
</organism>
<comment type="caution">
    <text evidence="5">The sequence shown here is derived from an EMBL/GenBank/DDBJ whole genome shotgun (WGS) entry which is preliminary data.</text>
</comment>
<dbReference type="InterPro" id="IPR052969">
    <property type="entry name" value="Thr-specific_kinase-like"/>
</dbReference>
<reference evidence="5" key="2">
    <citation type="submission" date="2021-04" db="EMBL/GenBank/DDBJ databases">
        <authorList>
            <person name="Gilroy R."/>
        </authorList>
    </citation>
    <scope>NUCLEOTIDE SEQUENCE</scope>
    <source>
        <strain evidence="5">CHK192-9172</strain>
    </source>
</reference>
<dbReference type="PANTHER" id="PTHR47763">
    <property type="entry name" value="ALPHA-PROTEIN KINASE VWKA"/>
    <property type="match status" value="1"/>
</dbReference>
<dbReference type="InterPro" id="IPR008964">
    <property type="entry name" value="Invasin/intimin_cell_adhesion"/>
</dbReference>
<name>A0A9D2D2E1_9FIRM</name>
<evidence type="ECO:0000313" key="6">
    <source>
        <dbReference type="Proteomes" id="UP000824024"/>
    </source>
</evidence>
<dbReference type="GO" id="GO:0008237">
    <property type="term" value="F:metallopeptidase activity"/>
    <property type="evidence" value="ECO:0007669"/>
    <property type="project" value="InterPro"/>
</dbReference>
<dbReference type="GO" id="GO:0004674">
    <property type="term" value="F:protein serine/threonine kinase activity"/>
    <property type="evidence" value="ECO:0007669"/>
    <property type="project" value="TreeGrafter"/>
</dbReference>
<feature type="chain" id="PRO_5038602607" evidence="3">
    <location>
        <begin position="26"/>
        <end position="910"/>
    </location>
</feature>
<dbReference type="Gene3D" id="2.60.40.1080">
    <property type="match status" value="1"/>
</dbReference>
<dbReference type="InterPro" id="IPR024079">
    <property type="entry name" value="MetalloPept_cat_dom_sf"/>
</dbReference>
<keyword evidence="2" id="KW-0812">Transmembrane</keyword>
<evidence type="ECO:0000259" key="4">
    <source>
        <dbReference type="PROSITE" id="PS50234"/>
    </source>
</evidence>
<reference evidence="5" key="1">
    <citation type="journal article" date="2021" name="PeerJ">
        <title>Extensive microbial diversity within the chicken gut microbiome revealed by metagenomics and culture.</title>
        <authorList>
            <person name="Gilroy R."/>
            <person name="Ravi A."/>
            <person name="Getino M."/>
            <person name="Pursley I."/>
            <person name="Horton D.L."/>
            <person name="Alikhan N.F."/>
            <person name="Baker D."/>
            <person name="Gharbi K."/>
            <person name="Hall N."/>
            <person name="Watson M."/>
            <person name="Adriaenssens E.M."/>
            <person name="Foster-Nyarko E."/>
            <person name="Jarju S."/>
            <person name="Secka A."/>
            <person name="Antonio M."/>
            <person name="Oren A."/>
            <person name="Chaudhuri R.R."/>
            <person name="La Ragione R."/>
            <person name="Hildebrand F."/>
            <person name="Pallen M.J."/>
        </authorList>
    </citation>
    <scope>NUCLEOTIDE SEQUENCE</scope>
    <source>
        <strain evidence="5">CHK192-9172</strain>
    </source>
</reference>
<proteinExistence type="predicted"/>
<feature type="signal peptide" evidence="3">
    <location>
        <begin position="1"/>
        <end position="25"/>
    </location>
</feature>
<dbReference type="InterPro" id="IPR002035">
    <property type="entry name" value="VWF_A"/>
</dbReference>
<dbReference type="EMBL" id="DXCH01000137">
    <property type="protein sequence ID" value="HIZ07250.1"/>
    <property type="molecule type" value="Genomic_DNA"/>
</dbReference>
<dbReference type="Pfam" id="PF00092">
    <property type="entry name" value="VWA"/>
    <property type="match status" value="1"/>
</dbReference>
<dbReference type="InterPro" id="IPR036465">
    <property type="entry name" value="vWFA_dom_sf"/>
</dbReference>
<protein>
    <submittedName>
        <fullName evidence="5">VWA domain-containing protein</fullName>
    </submittedName>
</protein>
<sequence length="910" mass="98670">MKKKWVSMLLMTVTAVSLCGGSVMAAESPSGTDTVSETGMKTETDTDTEEAQTAASLPESDTPAEADPEALPEKKAADIVFMVDSTSSMSPYINSVKSNLTSFVRYLEEKGVNLRMSVIEYKDITADGEDSTAVHKIDGSQWSSDADKVIEALESISVSGGGDTAETPSDALERVTDSGWQWREDAEKFAFVLTDAGFKDAEKDSRIPDMNAQVQLLRKQGIEVTVVSKMSYEDDYNSLYNITGGEFIDIEADDYYKLMLEVADWIFNSLQDTDGDGIPDEWEINGVDFDGDGTVDLHLEQMGADPNKPDIFVEVDWMYQPKEEEKFLWWDVTKQEEINLAPSQAALKKVYDQFADHNINLHIDAGPDSTDFVTGKKWGELSGGNELAYSENLELGDYYENWNDMAMKNFDQNRWRVFHYCMFVNRYNGSASSGIAENIPGQFFIVSDVSHLGDTAVAGTFMHELGHTLGLCHGGSDHVQYKPNYLSIMNYSFQFSGLLGTNEVNYSEYELPELNESSLNENRGVDPEGLTEGTGLGTKWQYYDDGVFGFLFSGTKDAEGYDIAKKAIDFNQDGKTEDSVAEDLNGDGGKDTLTASVNDWDRLVYKGGLVGGGKGADLTEDTVLISKAADEEPVEELTVTEAAEKGLLGNPGTCAIGEVTPDTVYAGVPGQTISVRINNLYQGTSNPVLKAESELLDKGYSKEISIPGTTGDISGKTVEIPLSGEMKAGAYSVNITLACEDGNDVTYTGDIRVIDPQSIAMKTGESKDLIPDESLKDMGYKWESSNNDVAEIKEGIVTAKAAGEAVIRGHGSNGETVICIVQVTENGAKDPGTDKPTGDVKPQTDPKPSNETENTQQPVKTADSTVSDLVKTGDENPFGTLTIAVAASVAGGITVLTILIVKCARAKKEK</sequence>
<feature type="transmembrane region" description="Helical" evidence="2">
    <location>
        <begin position="878"/>
        <end position="901"/>
    </location>
</feature>
<dbReference type="InterPro" id="IPR028994">
    <property type="entry name" value="Integrin_alpha_N"/>
</dbReference>
<feature type="region of interest" description="Disordered" evidence="1">
    <location>
        <begin position="826"/>
        <end position="866"/>
    </location>
</feature>
<dbReference type="SUPFAM" id="SSF55486">
    <property type="entry name" value="Metalloproteases ('zincins'), catalytic domain"/>
    <property type="match status" value="1"/>
</dbReference>
<evidence type="ECO:0000256" key="1">
    <source>
        <dbReference type="SAM" id="MobiDB-lite"/>
    </source>
</evidence>
<evidence type="ECO:0000313" key="5">
    <source>
        <dbReference type="EMBL" id="HIZ07250.1"/>
    </source>
</evidence>
<keyword evidence="2" id="KW-0472">Membrane</keyword>
<evidence type="ECO:0000256" key="2">
    <source>
        <dbReference type="SAM" id="Phobius"/>
    </source>
</evidence>
<accession>A0A9D2D2E1</accession>
<dbReference type="Proteomes" id="UP000824024">
    <property type="component" value="Unassembled WGS sequence"/>
</dbReference>
<dbReference type="AlphaFoldDB" id="A0A9D2D2E1"/>
<dbReference type="SUPFAM" id="SSF69318">
    <property type="entry name" value="Integrin alpha N-terminal domain"/>
    <property type="match status" value="1"/>
</dbReference>
<dbReference type="SUPFAM" id="SSF49373">
    <property type="entry name" value="Invasin/intimin cell-adhesion fragments"/>
    <property type="match status" value="1"/>
</dbReference>
<keyword evidence="3" id="KW-0732">Signal</keyword>